<evidence type="ECO:0000256" key="5">
    <source>
        <dbReference type="ARBA" id="ARBA00022741"/>
    </source>
</evidence>
<feature type="transmembrane region" description="Helical" evidence="10">
    <location>
        <begin position="257"/>
        <end position="275"/>
    </location>
</feature>
<evidence type="ECO:0000256" key="9">
    <source>
        <dbReference type="ARBA" id="ARBA00023136"/>
    </source>
</evidence>
<dbReference type="InterPro" id="IPR006121">
    <property type="entry name" value="HMA_dom"/>
</dbReference>
<evidence type="ECO:0000256" key="6">
    <source>
        <dbReference type="ARBA" id="ARBA00022840"/>
    </source>
</evidence>
<keyword evidence="3 10" id="KW-0812">Transmembrane</keyword>
<evidence type="ECO:0000259" key="11">
    <source>
        <dbReference type="PROSITE" id="PS50846"/>
    </source>
</evidence>
<evidence type="ECO:0000313" key="13">
    <source>
        <dbReference type="Proteomes" id="UP001243420"/>
    </source>
</evidence>
<dbReference type="NCBIfam" id="TIGR01511">
    <property type="entry name" value="ATPase-IB1_Cu"/>
    <property type="match status" value="1"/>
</dbReference>
<comment type="subcellular location">
    <subcellularLocation>
        <location evidence="10">Cell membrane</location>
    </subcellularLocation>
    <subcellularLocation>
        <location evidence="1">Endomembrane system</location>
        <topology evidence="1">Multi-pass membrane protein</topology>
    </subcellularLocation>
</comment>
<dbReference type="InterPro" id="IPR001757">
    <property type="entry name" value="P_typ_ATPase"/>
</dbReference>
<dbReference type="InterPro" id="IPR059000">
    <property type="entry name" value="ATPase_P-type_domA"/>
</dbReference>
<proteinExistence type="inferred from homology"/>
<dbReference type="SUPFAM" id="SSF81665">
    <property type="entry name" value="Calcium ATPase, transmembrane domain M"/>
    <property type="match status" value="1"/>
</dbReference>
<feature type="transmembrane region" description="Helical" evidence="10">
    <location>
        <begin position="191"/>
        <end position="208"/>
    </location>
</feature>
<gene>
    <name evidence="12" type="ORF">P8627_06830</name>
</gene>
<evidence type="ECO:0000256" key="7">
    <source>
        <dbReference type="ARBA" id="ARBA00022967"/>
    </source>
</evidence>
<dbReference type="InterPro" id="IPR044492">
    <property type="entry name" value="P_typ_ATPase_HD_dom"/>
</dbReference>
<evidence type="ECO:0000256" key="3">
    <source>
        <dbReference type="ARBA" id="ARBA00022692"/>
    </source>
</evidence>
<feature type="transmembrane region" description="Helical" evidence="10">
    <location>
        <begin position="229"/>
        <end position="251"/>
    </location>
</feature>
<dbReference type="InterPro" id="IPR018303">
    <property type="entry name" value="ATPase_P-typ_P_site"/>
</dbReference>
<dbReference type="SUPFAM" id="SSF55008">
    <property type="entry name" value="HMA, heavy metal-associated domain"/>
    <property type="match status" value="2"/>
</dbReference>
<dbReference type="PANTHER" id="PTHR43520">
    <property type="entry name" value="ATP7, ISOFORM B"/>
    <property type="match status" value="1"/>
</dbReference>
<dbReference type="CDD" id="cd02094">
    <property type="entry name" value="P-type_ATPase_Cu-like"/>
    <property type="match status" value="1"/>
</dbReference>
<evidence type="ECO:0000256" key="2">
    <source>
        <dbReference type="ARBA" id="ARBA00006024"/>
    </source>
</evidence>
<keyword evidence="10" id="KW-1003">Cell membrane</keyword>
<feature type="transmembrane region" description="Helical" evidence="10">
    <location>
        <begin position="778"/>
        <end position="799"/>
    </location>
</feature>
<dbReference type="Pfam" id="PF00702">
    <property type="entry name" value="Hydrolase"/>
    <property type="match status" value="1"/>
</dbReference>
<dbReference type="Pfam" id="PF00122">
    <property type="entry name" value="E1-E2_ATPase"/>
    <property type="match status" value="1"/>
</dbReference>
<feature type="transmembrane region" description="Helical" evidence="10">
    <location>
        <begin position="438"/>
        <end position="457"/>
    </location>
</feature>
<dbReference type="SUPFAM" id="SSF56784">
    <property type="entry name" value="HAD-like"/>
    <property type="match status" value="1"/>
</dbReference>
<dbReference type="Gene3D" id="3.30.70.100">
    <property type="match status" value="2"/>
</dbReference>
<evidence type="ECO:0000256" key="4">
    <source>
        <dbReference type="ARBA" id="ARBA00022723"/>
    </source>
</evidence>
<dbReference type="PRINTS" id="PR00943">
    <property type="entry name" value="CUATPASE"/>
</dbReference>
<dbReference type="SFLD" id="SFLDG00002">
    <property type="entry name" value="C1.7:_P-type_atpase_like"/>
    <property type="match status" value="1"/>
</dbReference>
<dbReference type="InterPro" id="IPR036412">
    <property type="entry name" value="HAD-like_sf"/>
</dbReference>
<dbReference type="InterPro" id="IPR023214">
    <property type="entry name" value="HAD_sf"/>
</dbReference>
<organism evidence="12 13">
    <name type="scientific">Jannaschia ovalis</name>
    <dbReference type="NCBI Taxonomy" id="3038773"/>
    <lineage>
        <taxon>Bacteria</taxon>
        <taxon>Pseudomonadati</taxon>
        <taxon>Pseudomonadota</taxon>
        <taxon>Alphaproteobacteria</taxon>
        <taxon>Rhodobacterales</taxon>
        <taxon>Roseobacteraceae</taxon>
        <taxon>Jannaschia</taxon>
    </lineage>
</organism>
<dbReference type="Gene3D" id="3.40.1110.10">
    <property type="entry name" value="Calcium-transporting ATPase, cytoplasmic domain N"/>
    <property type="match status" value="1"/>
</dbReference>
<dbReference type="PRINTS" id="PR00119">
    <property type="entry name" value="CATATPASE"/>
</dbReference>
<feature type="domain" description="HMA" evidence="11">
    <location>
        <begin position="66"/>
        <end position="132"/>
    </location>
</feature>
<feature type="transmembrane region" description="Helical" evidence="10">
    <location>
        <begin position="156"/>
        <end position="176"/>
    </location>
</feature>
<dbReference type="PANTHER" id="PTHR43520:SF8">
    <property type="entry name" value="P-TYPE CU(+) TRANSPORTER"/>
    <property type="match status" value="1"/>
</dbReference>
<dbReference type="InterPro" id="IPR008250">
    <property type="entry name" value="ATPase_P-typ_transduc_dom_A_sf"/>
</dbReference>
<dbReference type="InterPro" id="IPR027256">
    <property type="entry name" value="P-typ_ATPase_IB"/>
</dbReference>
<dbReference type="InterPro" id="IPR023298">
    <property type="entry name" value="ATPase_P-typ_TM_dom_sf"/>
</dbReference>
<dbReference type="InterPro" id="IPR036163">
    <property type="entry name" value="HMA_dom_sf"/>
</dbReference>
<dbReference type="EMBL" id="CP122537">
    <property type="protein sequence ID" value="WGH79966.1"/>
    <property type="molecule type" value="Genomic_DNA"/>
</dbReference>
<comment type="similarity">
    <text evidence="2 10">Belongs to the cation transport ATPase (P-type) (TC 3.A.3) family. Type IB subfamily.</text>
</comment>
<dbReference type="Gene3D" id="2.70.150.10">
    <property type="entry name" value="Calcium-transporting ATPase, cytoplasmic transduction domain A"/>
    <property type="match status" value="1"/>
</dbReference>
<dbReference type="Proteomes" id="UP001243420">
    <property type="component" value="Chromosome"/>
</dbReference>
<evidence type="ECO:0000256" key="10">
    <source>
        <dbReference type="RuleBase" id="RU362081"/>
    </source>
</evidence>
<dbReference type="SFLD" id="SFLDF00027">
    <property type="entry name" value="p-type_atpase"/>
    <property type="match status" value="1"/>
</dbReference>
<dbReference type="SFLD" id="SFLDS00003">
    <property type="entry name" value="Haloacid_Dehalogenase"/>
    <property type="match status" value="1"/>
</dbReference>
<feature type="transmembrane region" description="Helical" evidence="10">
    <location>
        <begin position="410"/>
        <end position="432"/>
    </location>
</feature>
<dbReference type="NCBIfam" id="TIGR01494">
    <property type="entry name" value="ATPase_P-type"/>
    <property type="match status" value="1"/>
</dbReference>
<keyword evidence="4 10" id="KW-0479">Metal-binding</keyword>
<feature type="domain" description="HMA" evidence="11">
    <location>
        <begin position="1"/>
        <end position="64"/>
    </location>
</feature>
<accession>A0ABY8LFQ1</accession>
<dbReference type="PROSITE" id="PS50846">
    <property type="entry name" value="HMA_2"/>
    <property type="match status" value="2"/>
</dbReference>
<dbReference type="SUPFAM" id="SSF81653">
    <property type="entry name" value="Calcium ATPase, transduction domain A"/>
    <property type="match status" value="1"/>
</dbReference>
<dbReference type="Gene3D" id="3.40.50.1000">
    <property type="entry name" value="HAD superfamily/HAD-like"/>
    <property type="match status" value="1"/>
</dbReference>
<keyword evidence="13" id="KW-1185">Reference proteome</keyword>
<dbReference type="InterPro" id="IPR023299">
    <property type="entry name" value="ATPase_P-typ_cyto_dom_N"/>
</dbReference>
<keyword evidence="8 10" id="KW-1133">Transmembrane helix</keyword>
<protein>
    <submittedName>
        <fullName evidence="12">Heavy metal translocating P-type ATPase</fullName>
    </submittedName>
</protein>
<reference evidence="12 13" key="1">
    <citation type="submission" date="2023-04" db="EMBL/GenBank/DDBJ databases">
        <title>Jannaschia ovalis sp. nov., a marine bacterium isolated from sea tidal flat.</title>
        <authorList>
            <person name="Kwon D.Y."/>
            <person name="Kim J.-J."/>
        </authorList>
    </citation>
    <scope>NUCLEOTIDE SEQUENCE [LARGE SCALE GENOMIC DNA]</scope>
    <source>
        <strain evidence="12 13">GRR-S6-38</strain>
    </source>
</reference>
<name>A0ABY8LFQ1_9RHOB</name>
<dbReference type="CDD" id="cd00371">
    <property type="entry name" value="HMA"/>
    <property type="match status" value="2"/>
</dbReference>
<keyword evidence="9 10" id="KW-0472">Membrane</keyword>
<keyword evidence="7" id="KW-1278">Translocase</keyword>
<dbReference type="NCBIfam" id="TIGR01525">
    <property type="entry name" value="ATPase-IB_hvy"/>
    <property type="match status" value="1"/>
</dbReference>
<dbReference type="InterPro" id="IPR017969">
    <property type="entry name" value="Heavy-metal-associated_CS"/>
</dbReference>
<sequence>MSLTLQIEGLSCAGCVGRAERALAAVPGVTGASVNLATGRAQVEGEAEAAALAAALDGAGYPARTAAATLRVEGMNCASCTGRVEGALAAQPGVLEAAANLAAGTTRVRWIAGATTPQALAQAVTRAGYPAEPSEASAPAARADRAEETAALGRRALLALALTLPVFVIEMGGHFIPGVHRFVGATLGHGASWWLQFVLVTAVLAGPGRGFFAKGIPALLRGAPEMNSLVALGTLSAWGYSTLALLAPGLFPEGTRAVYFEAAAVICTLILLGRWMEARAKGRAGAAIARLAGLAPRTALRLVDGRPEEVPLDAVQAGDLLEIRPGARIPVDGETVEGRSHVDESMVTGEPVPVLKTEGAGLTGGTVNGPGALVMRATAVGEGTLLAQIIRMVEEAQGGKLPIQALVDRVTAVFVPVVLAVALVTVAVWAWLGPSLALVAGVSVLIVACPCAMGLATPVSIMVGTGRAAELGVLFRRGDALQALQGARVVAFDKTGTLTLGRPELTALDTAPGVAREEALRLAAAVEARSEHPIARAILRAAEAEGVAVPPAERFETVTGMGARAIVDGRDVIVGADRFLAAEGVDLGPVGAAGARIAEAGRTPLYLAADGVALAAIGVDDPIKPEAPAALAALRGLGLHTVLVTGDNAASARAVADRLGLDAVVAEVLPGGKVDAIRALRDAHGPVAFVGDGINDAPALAEADVGLAIGTGTDIAIEAAEVVLISGDPGAVVRALEISRATLRNIRQNLFWAFAYNAALIPVAAGVLYPVAGVLLSPMLAAGAMALSSIFVLGNALRLRRVGAAPAMRPAAPGAPRAQPAE</sequence>
<evidence type="ECO:0000313" key="12">
    <source>
        <dbReference type="EMBL" id="WGH79966.1"/>
    </source>
</evidence>
<evidence type="ECO:0000256" key="1">
    <source>
        <dbReference type="ARBA" id="ARBA00004127"/>
    </source>
</evidence>
<keyword evidence="6 10" id="KW-0067">ATP-binding</keyword>
<dbReference type="RefSeq" id="WP_279966976.1">
    <property type="nucleotide sequence ID" value="NZ_CP122537.1"/>
</dbReference>
<feature type="transmembrane region" description="Helical" evidence="10">
    <location>
        <begin position="750"/>
        <end position="772"/>
    </location>
</feature>
<evidence type="ECO:0000256" key="8">
    <source>
        <dbReference type="ARBA" id="ARBA00022989"/>
    </source>
</evidence>
<dbReference type="PROSITE" id="PS00154">
    <property type="entry name" value="ATPASE_E1_E2"/>
    <property type="match status" value="1"/>
</dbReference>
<dbReference type="Pfam" id="PF00403">
    <property type="entry name" value="HMA"/>
    <property type="match status" value="2"/>
</dbReference>
<dbReference type="PROSITE" id="PS01047">
    <property type="entry name" value="HMA_1"/>
    <property type="match status" value="1"/>
</dbReference>
<keyword evidence="5 10" id="KW-0547">Nucleotide-binding</keyword>